<accession>X1UHB3</accession>
<comment type="caution">
    <text evidence="1">The sequence shown here is derived from an EMBL/GenBank/DDBJ whole genome shotgun (WGS) entry which is preliminary data.</text>
</comment>
<reference evidence="1" key="1">
    <citation type="journal article" date="2014" name="Front. Microbiol.">
        <title>High frequency of phylogenetically diverse reductive dehalogenase-homologous genes in deep subseafloor sedimentary metagenomes.</title>
        <authorList>
            <person name="Kawai M."/>
            <person name="Futagami T."/>
            <person name="Toyoda A."/>
            <person name="Takaki Y."/>
            <person name="Nishi S."/>
            <person name="Hori S."/>
            <person name="Arai W."/>
            <person name="Tsubouchi T."/>
            <person name="Morono Y."/>
            <person name="Uchiyama I."/>
            <person name="Ito T."/>
            <person name="Fujiyama A."/>
            <person name="Inagaki F."/>
            <person name="Takami H."/>
        </authorList>
    </citation>
    <scope>NUCLEOTIDE SEQUENCE</scope>
    <source>
        <strain evidence="1">Expedition CK06-06</strain>
    </source>
</reference>
<sequence>DIIEGKLEAEQGKREEIEELLSEWYKKSKRRVKWKRA</sequence>
<gene>
    <name evidence="1" type="ORF">S12H4_33543</name>
</gene>
<protein>
    <submittedName>
        <fullName evidence="1">Uncharacterized protein</fullName>
    </submittedName>
</protein>
<dbReference type="EMBL" id="BARW01019772">
    <property type="protein sequence ID" value="GAI99265.1"/>
    <property type="molecule type" value="Genomic_DNA"/>
</dbReference>
<name>X1UHB3_9ZZZZ</name>
<dbReference type="AlphaFoldDB" id="X1UHB3"/>
<organism evidence="1">
    <name type="scientific">marine sediment metagenome</name>
    <dbReference type="NCBI Taxonomy" id="412755"/>
    <lineage>
        <taxon>unclassified sequences</taxon>
        <taxon>metagenomes</taxon>
        <taxon>ecological metagenomes</taxon>
    </lineage>
</organism>
<evidence type="ECO:0000313" key="1">
    <source>
        <dbReference type="EMBL" id="GAI99265.1"/>
    </source>
</evidence>
<proteinExistence type="predicted"/>
<feature type="non-terminal residue" evidence="1">
    <location>
        <position position="1"/>
    </location>
</feature>